<proteinExistence type="predicted"/>
<feature type="region of interest" description="Disordered" evidence="1">
    <location>
        <begin position="25"/>
        <end position="57"/>
    </location>
</feature>
<dbReference type="Proteomes" id="UP001218218">
    <property type="component" value="Unassembled WGS sequence"/>
</dbReference>
<organism evidence="2 3">
    <name type="scientific">Mycena albidolilacea</name>
    <dbReference type="NCBI Taxonomy" id="1033008"/>
    <lineage>
        <taxon>Eukaryota</taxon>
        <taxon>Fungi</taxon>
        <taxon>Dikarya</taxon>
        <taxon>Basidiomycota</taxon>
        <taxon>Agaricomycotina</taxon>
        <taxon>Agaricomycetes</taxon>
        <taxon>Agaricomycetidae</taxon>
        <taxon>Agaricales</taxon>
        <taxon>Marasmiineae</taxon>
        <taxon>Mycenaceae</taxon>
        <taxon>Mycena</taxon>
    </lineage>
</organism>
<gene>
    <name evidence="2" type="ORF">DFH08DRAFT_821922</name>
</gene>
<dbReference type="AlphaFoldDB" id="A0AAD6ZAF1"/>
<evidence type="ECO:0000313" key="3">
    <source>
        <dbReference type="Proteomes" id="UP001218218"/>
    </source>
</evidence>
<keyword evidence="3" id="KW-1185">Reference proteome</keyword>
<dbReference type="EMBL" id="JARIHO010000070">
    <property type="protein sequence ID" value="KAJ7312762.1"/>
    <property type="molecule type" value="Genomic_DNA"/>
</dbReference>
<evidence type="ECO:0000313" key="2">
    <source>
        <dbReference type="EMBL" id="KAJ7312762.1"/>
    </source>
</evidence>
<protein>
    <submittedName>
        <fullName evidence="2">Uncharacterized protein</fullName>
    </submittedName>
</protein>
<accession>A0AAD6ZAF1</accession>
<sequence>MTYSERKRVSSAKYYRNKRLRLQSTEHVREHKRIQMAQKRAEKKAKRRLSDKPTIKSEPTTGIARARARARRRAEAALTIANDVNATQIESRHVSDAERDASESLVLMSKLHTPKPAIRNISPDIFEHWQDSPRVYEGGNSNSADSEEDEMGVRARKGLTLALQHHIRCGGSSPRAWKHVAIFGGDARGPPRGAGTVTQTYMYAGGFGRRRLLQVVAAARFRRFRCQV</sequence>
<comment type="caution">
    <text evidence="2">The sequence shown here is derived from an EMBL/GenBank/DDBJ whole genome shotgun (WGS) entry which is preliminary data.</text>
</comment>
<evidence type="ECO:0000256" key="1">
    <source>
        <dbReference type="SAM" id="MobiDB-lite"/>
    </source>
</evidence>
<name>A0AAD6ZAF1_9AGAR</name>
<reference evidence="2" key="1">
    <citation type="submission" date="2023-03" db="EMBL/GenBank/DDBJ databases">
        <title>Massive genome expansion in bonnet fungi (Mycena s.s.) driven by repeated elements and novel gene families across ecological guilds.</title>
        <authorList>
            <consortium name="Lawrence Berkeley National Laboratory"/>
            <person name="Harder C.B."/>
            <person name="Miyauchi S."/>
            <person name="Viragh M."/>
            <person name="Kuo A."/>
            <person name="Thoen E."/>
            <person name="Andreopoulos B."/>
            <person name="Lu D."/>
            <person name="Skrede I."/>
            <person name="Drula E."/>
            <person name="Henrissat B."/>
            <person name="Morin E."/>
            <person name="Kohler A."/>
            <person name="Barry K."/>
            <person name="LaButti K."/>
            <person name="Morin E."/>
            <person name="Salamov A."/>
            <person name="Lipzen A."/>
            <person name="Mereny Z."/>
            <person name="Hegedus B."/>
            <person name="Baldrian P."/>
            <person name="Stursova M."/>
            <person name="Weitz H."/>
            <person name="Taylor A."/>
            <person name="Grigoriev I.V."/>
            <person name="Nagy L.G."/>
            <person name="Martin F."/>
            <person name="Kauserud H."/>
        </authorList>
    </citation>
    <scope>NUCLEOTIDE SEQUENCE</scope>
    <source>
        <strain evidence="2">CBHHK002</strain>
    </source>
</reference>